<keyword evidence="2" id="KW-0812">Transmembrane</keyword>
<feature type="transmembrane region" description="Helical" evidence="2">
    <location>
        <begin position="62"/>
        <end position="84"/>
    </location>
</feature>
<keyword evidence="2" id="KW-0472">Membrane</keyword>
<keyword evidence="2" id="KW-1133">Transmembrane helix</keyword>
<comment type="caution">
    <text evidence="3">The sequence shown here is derived from an EMBL/GenBank/DDBJ whole genome shotgun (WGS) entry which is preliminary data.</text>
</comment>
<evidence type="ECO:0000313" key="4">
    <source>
        <dbReference type="Proteomes" id="UP001054857"/>
    </source>
</evidence>
<proteinExistence type="predicted"/>
<name>A0AAD3HQ33_9CHLO</name>
<gene>
    <name evidence="3" type="ORF">Agub_g11815</name>
</gene>
<keyword evidence="4" id="KW-1185">Reference proteome</keyword>
<reference evidence="3 4" key="1">
    <citation type="journal article" date="2021" name="Sci. Rep.">
        <title>Genome sequencing of the multicellular alga Astrephomene provides insights into convergent evolution of germ-soma differentiation.</title>
        <authorList>
            <person name="Yamashita S."/>
            <person name="Yamamoto K."/>
            <person name="Matsuzaki R."/>
            <person name="Suzuki S."/>
            <person name="Yamaguchi H."/>
            <person name="Hirooka S."/>
            <person name="Minakuchi Y."/>
            <person name="Miyagishima S."/>
            <person name="Kawachi M."/>
            <person name="Toyoda A."/>
            <person name="Nozaki H."/>
        </authorList>
    </citation>
    <scope>NUCLEOTIDE SEQUENCE [LARGE SCALE GENOMIC DNA]</scope>
    <source>
        <strain evidence="3 4">NIES-4017</strain>
    </source>
</reference>
<dbReference type="Proteomes" id="UP001054857">
    <property type="component" value="Unassembled WGS sequence"/>
</dbReference>
<feature type="compositionally biased region" description="Low complexity" evidence="1">
    <location>
        <begin position="107"/>
        <end position="121"/>
    </location>
</feature>
<sequence>MAPKSKDPPAPLRPIVLAGCIALLPIALAFFVVGAIGIHILLDAEDSSSLSRSDFGQAYKRLIAMNPFFSAFFLNGGMIGALFAGTKLWEHRAAVKRVKKAARSKKAITGGTTAAAAGASSEAKKDK</sequence>
<evidence type="ECO:0000256" key="1">
    <source>
        <dbReference type="SAM" id="MobiDB-lite"/>
    </source>
</evidence>
<feature type="transmembrane region" description="Helical" evidence="2">
    <location>
        <begin position="12"/>
        <end position="42"/>
    </location>
</feature>
<evidence type="ECO:0000313" key="3">
    <source>
        <dbReference type="EMBL" id="GFR49669.1"/>
    </source>
</evidence>
<organism evidence="3 4">
    <name type="scientific">Astrephomene gubernaculifera</name>
    <dbReference type="NCBI Taxonomy" id="47775"/>
    <lineage>
        <taxon>Eukaryota</taxon>
        <taxon>Viridiplantae</taxon>
        <taxon>Chlorophyta</taxon>
        <taxon>core chlorophytes</taxon>
        <taxon>Chlorophyceae</taxon>
        <taxon>CS clade</taxon>
        <taxon>Chlamydomonadales</taxon>
        <taxon>Astrephomenaceae</taxon>
        <taxon>Astrephomene</taxon>
    </lineage>
</organism>
<dbReference type="EMBL" id="BMAR01000032">
    <property type="protein sequence ID" value="GFR49669.1"/>
    <property type="molecule type" value="Genomic_DNA"/>
</dbReference>
<dbReference type="AlphaFoldDB" id="A0AAD3HQ33"/>
<accession>A0AAD3HQ33</accession>
<feature type="region of interest" description="Disordered" evidence="1">
    <location>
        <begin position="105"/>
        <end position="127"/>
    </location>
</feature>
<evidence type="ECO:0000256" key="2">
    <source>
        <dbReference type="SAM" id="Phobius"/>
    </source>
</evidence>
<protein>
    <submittedName>
        <fullName evidence="3">Uncharacterized protein</fullName>
    </submittedName>
</protein>